<feature type="transmembrane region" description="Helical" evidence="2">
    <location>
        <begin position="122"/>
        <end position="142"/>
    </location>
</feature>
<reference evidence="4" key="1">
    <citation type="journal article" date="2011" name="MBio">
        <title>Novel metabolic attributes of the genus Cyanothece, comprising a group of unicellular nitrogen-fixing Cyanobacteria.</title>
        <authorList>
            <person name="Bandyopadhyay A."/>
            <person name="Elvitigala T."/>
            <person name="Welsh E."/>
            <person name="Stockel J."/>
            <person name="Liberton M."/>
            <person name="Min H."/>
            <person name="Sherman L.A."/>
            <person name="Pakrasi H.B."/>
        </authorList>
    </citation>
    <scope>NUCLEOTIDE SEQUENCE [LARGE SCALE GENOMIC DNA]</scope>
    <source>
        <strain evidence="4">PCC 7822</strain>
    </source>
</reference>
<dbReference type="eggNOG" id="COG1322">
    <property type="taxonomic scope" value="Bacteria"/>
</dbReference>
<dbReference type="Gene3D" id="1.20.120.20">
    <property type="entry name" value="Apolipoprotein"/>
    <property type="match status" value="1"/>
</dbReference>
<keyword evidence="1" id="KW-0175">Coiled coil</keyword>
<dbReference type="STRING" id="497965.Cyan7822_4251"/>
<evidence type="ECO:0000313" key="4">
    <source>
        <dbReference type="Proteomes" id="UP000008206"/>
    </source>
</evidence>
<feature type="coiled-coil region" evidence="1">
    <location>
        <begin position="20"/>
        <end position="91"/>
    </location>
</feature>
<sequence length="145" mass="17160">MSESPVTVTYSLENILTRVEEKIERQFEDVNRKIDKFEERIHEKIDRIDDRLNEKIDRFDQNINEKIDKLDERLNEKIERFDQRLNNLEIGQAEIKGDIKALDEKIQGLSKRLETQEWINRGLLITLIVVILGGLALGFRWVSNP</sequence>
<dbReference type="Proteomes" id="UP000008206">
    <property type="component" value="Chromosome"/>
</dbReference>
<organism evidence="3 4">
    <name type="scientific">Gloeothece verrucosa (strain PCC 7822)</name>
    <name type="common">Cyanothece sp. (strain PCC 7822)</name>
    <dbReference type="NCBI Taxonomy" id="497965"/>
    <lineage>
        <taxon>Bacteria</taxon>
        <taxon>Bacillati</taxon>
        <taxon>Cyanobacteriota</taxon>
        <taxon>Cyanophyceae</taxon>
        <taxon>Oscillatoriophycideae</taxon>
        <taxon>Chroococcales</taxon>
        <taxon>Aphanothecaceae</taxon>
        <taxon>Gloeothece</taxon>
        <taxon>Gloeothece verrucosa</taxon>
    </lineage>
</organism>
<evidence type="ECO:0000256" key="2">
    <source>
        <dbReference type="SAM" id="Phobius"/>
    </source>
</evidence>
<dbReference type="HOGENOM" id="CLU_110168_0_1_3"/>
<dbReference type="SUPFAM" id="SSF58113">
    <property type="entry name" value="Apolipoprotein A-I"/>
    <property type="match status" value="1"/>
</dbReference>
<dbReference type="OrthoDB" id="471184at2"/>
<protein>
    <submittedName>
        <fullName evidence="3">Uncharacterized protein</fullName>
    </submittedName>
</protein>
<evidence type="ECO:0000313" key="3">
    <source>
        <dbReference type="EMBL" id="ADN16169.1"/>
    </source>
</evidence>
<accession>E0U930</accession>
<evidence type="ECO:0000256" key="1">
    <source>
        <dbReference type="SAM" id="Coils"/>
    </source>
</evidence>
<keyword evidence="2" id="KW-0812">Transmembrane</keyword>
<name>E0U930_GLOV7</name>
<proteinExistence type="predicted"/>
<dbReference type="KEGG" id="cyj:Cyan7822_4251"/>
<keyword evidence="2" id="KW-0472">Membrane</keyword>
<dbReference type="EMBL" id="CP002198">
    <property type="protein sequence ID" value="ADN16169.1"/>
    <property type="molecule type" value="Genomic_DNA"/>
</dbReference>
<keyword evidence="4" id="KW-1185">Reference proteome</keyword>
<keyword evidence="2" id="KW-1133">Transmembrane helix</keyword>
<dbReference type="AlphaFoldDB" id="E0U930"/>
<dbReference type="RefSeq" id="WP_013324232.1">
    <property type="nucleotide sequence ID" value="NC_014501.1"/>
</dbReference>
<gene>
    <name evidence="3" type="ordered locus">Cyan7822_4251</name>
</gene>